<evidence type="ECO:0000256" key="3">
    <source>
        <dbReference type="ARBA" id="ARBA00023015"/>
    </source>
</evidence>
<dbReference type="InterPro" id="IPR009057">
    <property type="entry name" value="Homeodomain-like_sf"/>
</dbReference>
<sequence>MTSAPEENGLKVNSAVVDVDQAVVVDGCGDAMEGTTDDTGGGASGSGGRSGRVRGPWSPEEDAVLTRLVSKFGARNWGLIARGIPGRSGKSCRLRWCNQLDPGVKRKPFTDEEDQIIISAHAIHGNKWASIAKLLSGRTDNAIKNHWNSTLKRRFSSMSQNEMIQDGSIDTLVASSGETMSPGLINSLNSPKEEYISPMEEIPRQTEGKDPMNGDQFYSDNCQCNVSERNQHCIGEKNSSNIHRPVARIGAFNIYNPSGSDYALPRTTPMQGPLIRASTPDFGFFTYMEGELDEPVIPLQCSHGCCRSSGLGSSLKKSSLLGPEFVEYEELPPCSGHELAAIATDLNNIAWIKSGLENSLRVPETASGPMVPRTVPVQMNAHEHALQPLHFDKVQHQSRGIMTNVFPAKMPLPTCIFSS</sequence>
<keyword evidence="5" id="KW-0804">Transcription</keyword>
<dbReference type="Gramene" id="CDP14078">
    <property type="protein sequence ID" value="CDP14078"/>
    <property type="gene ID" value="GSCOC_T00039268001"/>
</dbReference>
<evidence type="ECO:0000313" key="11">
    <source>
        <dbReference type="Proteomes" id="UP000295252"/>
    </source>
</evidence>
<dbReference type="InterPro" id="IPR017930">
    <property type="entry name" value="Myb_dom"/>
</dbReference>
<gene>
    <name evidence="10" type="ORF">GSCOC_T00039268001</name>
</gene>
<keyword evidence="6" id="KW-0539">Nucleus</keyword>
<keyword evidence="3" id="KW-0805">Transcription regulation</keyword>
<dbReference type="FunCoup" id="A0A068V2F9">
    <property type="interactions" value="76"/>
</dbReference>
<protein>
    <submittedName>
        <fullName evidence="10">Uncharacterized protein</fullName>
    </submittedName>
</protein>
<dbReference type="OrthoDB" id="2143914at2759"/>
<dbReference type="GO" id="GO:0000978">
    <property type="term" value="F:RNA polymerase II cis-regulatory region sequence-specific DNA binding"/>
    <property type="evidence" value="ECO:0007669"/>
    <property type="project" value="TreeGrafter"/>
</dbReference>
<feature type="compositionally biased region" description="Low complexity" evidence="7">
    <location>
        <begin position="29"/>
        <end position="38"/>
    </location>
</feature>
<evidence type="ECO:0000256" key="7">
    <source>
        <dbReference type="SAM" id="MobiDB-lite"/>
    </source>
</evidence>
<evidence type="ECO:0000256" key="2">
    <source>
        <dbReference type="ARBA" id="ARBA00022737"/>
    </source>
</evidence>
<dbReference type="PROSITE" id="PS50090">
    <property type="entry name" value="MYB_LIKE"/>
    <property type="match status" value="2"/>
</dbReference>
<evidence type="ECO:0000256" key="5">
    <source>
        <dbReference type="ARBA" id="ARBA00023163"/>
    </source>
</evidence>
<feature type="compositionally biased region" description="Gly residues" evidence="7">
    <location>
        <begin position="39"/>
        <end position="50"/>
    </location>
</feature>
<evidence type="ECO:0000256" key="6">
    <source>
        <dbReference type="ARBA" id="ARBA00023242"/>
    </source>
</evidence>
<evidence type="ECO:0000256" key="4">
    <source>
        <dbReference type="ARBA" id="ARBA00023125"/>
    </source>
</evidence>
<evidence type="ECO:0000313" key="10">
    <source>
        <dbReference type="EMBL" id="CDP14078.1"/>
    </source>
</evidence>
<feature type="domain" description="Myb-like" evidence="8">
    <location>
        <begin position="49"/>
        <end position="100"/>
    </location>
</feature>
<dbReference type="InterPro" id="IPR001005">
    <property type="entry name" value="SANT/Myb"/>
</dbReference>
<feature type="domain" description="Myb-like" evidence="8">
    <location>
        <begin position="101"/>
        <end position="151"/>
    </location>
</feature>
<accession>A0A068V2F9</accession>
<organism evidence="10 11">
    <name type="scientific">Coffea canephora</name>
    <name type="common">Robusta coffee</name>
    <dbReference type="NCBI Taxonomy" id="49390"/>
    <lineage>
        <taxon>Eukaryota</taxon>
        <taxon>Viridiplantae</taxon>
        <taxon>Streptophyta</taxon>
        <taxon>Embryophyta</taxon>
        <taxon>Tracheophyta</taxon>
        <taxon>Spermatophyta</taxon>
        <taxon>Magnoliopsida</taxon>
        <taxon>eudicotyledons</taxon>
        <taxon>Gunneridae</taxon>
        <taxon>Pentapetalae</taxon>
        <taxon>asterids</taxon>
        <taxon>lamiids</taxon>
        <taxon>Gentianales</taxon>
        <taxon>Rubiaceae</taxon>
        <taxon>Ixoroideae</taxon>
        <taxon>Gardenieae complex</taxon>
        <taxon>Bertiereae - Coffeeae clade</taxon>
        <taxon>Coffeeae</taxon>
        <taxon>Coffea</taxon>
    </lineage>
</organism>
<dbReference type="PANTHER" id="PTHR45614:SF229">
    <property type="entry name" value="MYB TRANSCRIPTION FACTOR-LIKE PROTEIN-RELATED"/>
    <property type="match status" value="1"/>
</dbReference>
<dbReference type="Proteomes" id="UP000295252">
    <property type="component" value="Chromosome IV"/>
</dbReference>
<dbReference type="CDD" id="cd00167">
    <property type="entry name" value="SANT"/>
    <property type="match status" value="2"/>
</dbReference>
<evidence type="ECO:0000259" key="8">
    <source>
        <dbReference type="PROSITE" id="PS50090"/>
    </source>
</evidence>
<dbReference type="EMBL" id="HG739162">
    <property type="protein sequence ID" value="CDP14078.1"/>
    <property type="molecule type" value="Genomic_DNA"/>
</dbReference>
<keyword evidence="11" id="KW-1185">Reference proteome</keyword>
<dbReference type="Gene3D" id="1.10.10.60">
    <property type="entry name" value="Homeodomain-like"/>
    <property type="match status" value="2"/>
</dbReference>
<dbReference type="GO" id="GO:0000981">
    <property type="term" value="F:DNA-binding transcription factor activity, RNA polymerase II-specific"/>
    <property type="evidence" value="ECO:0007669"/>
    <property type="project" value="TreeGrafter"/>
</dbReference>
<dbReference type="PhylomeDB" id="A0A068V2F9"/>
<evidence type="ECO:0000256" key="1">
    <source>
        <dbReference type="ARBA" id="ARBA00004123"/>
    </source>
</evidence>
<feature type="domain" description="HTH myb-type" evidence="9">
    <location>
        <begin position="49"/>
        <end position="100"/>
    </location>
</feature>
<dbReference type="PROSITE" id="PS51294">
    <property type="entry name" value="HTH_MYB"/>
    <property type="match status" value="2"/>
</dbReference>
<evidence type="ECO:0000259" key="9">
    <source>
        <dbReference type="PROSITE" id="PS51294"/>
    </source>
</evidence>
<dbReference type="SMART" id="SM00717">
    <property type="entry name" value="SANT"/>
    <property type="match status" value="2"/>
</dbReference>
<dbReference type="FunFam" id="1.10.10.60:FF:000060">
    <property type="entry name" value="MYB transcription factor"/>
    <property type="match status" value="1"/>
</dbReference>
<reference evidence="11" key="1">
    <citation type="journal article" date="2014" name="Science">
        <title>The coffee genome provides insight into the convergent evolution of caffeine biosynthesis.</title>
        <authorList>
            <person name="Denoeud F."/>
            <person name="Carretero-Paulet L."/>
            <person name="Dereeper A."/>
            <person name="Droc G."/>
            <person name="Guyot R."/>
            <person name="Pietrella M."/>
            <person name="Zheng C."/>
            <person name="Alberti A."/>
            <person name="Anthony F."/>
            <person name="Aprea G."/>
            <person name="Aury J.M."/>
            <person name="Bento P."/>
            <person name="Bernard M."/>
            <person name="Bocs S."/>
            <person name="Campa C."/>
            <person name="Cenci A."/>
            <person name="Combes M.C."/>
            <person name="Crouzillat D."/>
            <person name="Da Silva C."/>
            <person name="Daddiego L."/>
            <person name="De Bellis F."/>
            <person name="Dussert S."/>
            <person name="Garsmeur O."/>
            <person name="Gayraud T."/>
            <person name="Guignon V."/>
            <person name="Jahn K."/>
            <person name="Jamilloux V."/>
            <person name="Joet T."/>
            <person name="Labadie K."/>
            <person name="Lan T."/>
            <person name="Leclercq J."/>
            <person name="Lepelley M."/>
            <person name="Leroy T."/>
            <person name="Li L.T."/>
            <person name="Librado P."/>
            <person name="Lopez L."/>
            <person name="Munoz A."/>
            <person name="Noel B."/>
            <person name="Pallavicini A."/>
            <person name="Perrotta G."/>
            <person name="Poncet V."/>
            <person name="Pot D."/>
            <person name="Priyono X."/>
            <person name="Rigoreau M."/>
            <person name="Rouard M."/>
            <person name="Rozas J."/>
            <person name="Tranchant-Dubreuil C."/>
            <person name="VanBuren R."/>
            <person name="Zhang Q."/>
            <person name="Andrade A.C."/>
            <person name="Argout X."/>
            <person name="Bertrand B."/>
            <person name="de Kochko A."/>
            <person name="Graziosi G."/>
            <person name="Henry R.J."/>
            <person name="Jayarama X."/>
            <person name="Ming R."/>
            <person name="Nagai C."/>
            <person name="Rounsley S."/>
            <person name="Sankoff D."/>
            <person name="Giuliano G."/>
            <person name="Albert V.A."/>
            <person name="Wincker P."/>
            <person name="Lashermes P."/>
        </authorList>
    </citation>
    <scope>NUCLEOTIDE SEQUENCE [LARGE SCALE GENOMIC DNA]</scope>
    <source>
        <strain evidence="11">cv. DH200-94</strain>
    </source>
</reference>
<feature type="domain" description="HTH myb-type" evidence="9">
    <location>
        <begin position="101"/>
        <end position="155"/>
    </location>
</feature>
<keyword evidence="2" id="KW-0677">Repeat</keyword>
<dbReference type="GO" id="GO:0005634">
    <property type="term" value="C:nucleus"/>
    <property type="evidence" value="ECO:0007669"/>
    <property type="project" value="UniProtKB-SubCell"/>
</dbReference>
<feature type="region of interest" description="Disordered" evidence="7">
    <location>
        <begin position="29"/>
        <end position="58"/>
    </location>
</feature>
<dbReference type="AlphaFoldDB" id="A0A068V2F9"/>
<dbReference type="FunFam" id="1.10.10.60:FF:000344">
    <property type="entry name" value="Transcription factor MYB44"/>
    <property type="match status" value="1"/>
</dbReference>
<proteinExistence type="predicted"/>
<dbReference type="SUPFAM" id="SSF46689">
    <property type="entry name" value="Homeodomain-like"/>
    <property type="match status" value="1"/>
</dbReference>
<dbReference type="InParanoid" id="A0A068V2F9"/>
<dbReference type="Pfam" id="PF00249">
    <property type="entry name" value="Myb_DNA-binding"/>
    <property type="match status" value="2"/>
</dbReference>
<dbReference type="PANTHER" id="PTHR45614">
    <property type="entry name" value="MYB PROTEIN-RELATED"/>
    <property type="match status" value="1"/>
</dbReference>
<name>A0A068V2F9_COFCA</name>
<dbReference type="OMA" id="IMSAHAV"/>
<dbReference type="InterPro" id="IPR050560">
    <property type="entry name" value="MYB_TF"/>
</dbReference>
<comment type="subcellular location">
    <subcellularLocation>
        <location evidence="1">Nucleus</location>
    </subcellularLocation>
</comment>
<keyword evidence="4" id="KW-0238">DNA-binding</keyword>